<dbReference type="Proteomes" id="UP000320762">
    <property type="component" value="Unassembled WGS sequence"/>
</dbReference>
<gene>
    <name evidence="2" type="ORF">BD626DRAFT_573436</name>
</gene>
<evidence type="ECO:0000313" key="3">
    <source>
        <dbReference type="Proteomes" id="UP000320762"/>
    </source>
</evidence>
<dbReference type="AlphaFoldDB" id="A0A550C1R2"/>
<dbReference type="OrthoDB" id="2895477at2759"/>
<keyword evidence="1" id="KW-0175">Coiled coil</keyword>
<reference evidence="2 3" key="1">
    <citation type="journal article" date="2019" name="New Phytol.">
        <title>Comparative genomics reveals unique wood-decay strategies and fruiting body development in the Schizophyllaceae.</title>
        <authorList>
            <person name="Almasi E."/>
            <person name="Sahu N."/>
            <person name="Krizsan K."/>
            <person name="Balint B."/>
            <person name="Kovacs G.M."/>
            <person name="Kiss B."/>
            <person name="Cseklye J."/>
            <person name="Drula E."/>
            <person name="Henrissat B."/>
            <person name="Nagy I."/>
            <person name="Chovatia M."/>
            <person name="Adam C."/>
            <person name="LaButti K."/>
            <person name="Lipzen A."/>
            <person name="Riley R."/>
            <person name="Grigoriev I.V."/>
            <person name="Nagy L.G."/>
        </authorList>
    </citation>
    <scope>NUCLEOTIDE SEQUENCE [LARGE SCALE GENOMIC DNA]</scope>
    <source>
        <strain evidence="2 3">NL-1724</strain>
    </source>
</reference>
<keyword evidence="3" id="KW-1185">Reference proteome</keyword>
<accession>A0A550C1R2</accession>
<protein>
    <submittedName>
        <fullName evidence="2">Uncharacterized protein</fullName>
    </submittedName>
</protein>
<feature type="coiled-coil region" evidence="1">
    <location>
        <begin position="230"/>
        <end position="289"/>
    </location>
</feature>
<name>A0A550C1R2_9AGAR</name>
<evidence type="ECO:0000313" key="2">
    <source>
        <dbReference type="EMBL" id="TRM58676.1"/>
    </source>
</evidence>
<evidence type="ECO:0000256" key="1">
    <source>
        <dbReference type="SAM" id="Coils"/>
    </source>
</evidence>
<organism evidence="2 3">
    <name type="scientific">Schizophyllum amplum</name>
    <dbReference type="NCBI Taxonomy" id="97359"/>
    <lineage>
        <taxon>Eukaryota</taxon>
        <taxon>Fungi</taxon>
        <taxon>Dikarya</taxon>
        <taxon>Basidiomycota</taxon>
        <taxon>Agaricomycotina</taxon>
        <taxon>Agaricomycetes</taxon>
        <taxon>Agaricomycetidae</taxon>
        <taxon>Agaricales</taxon>
        <taxon>Schizophyllaceae</taxon>
        <taxon>Schizophyllum</taxon>
    </lineage>
</organism>
<sequence length="426" mass="46820">MSAQPSSSGPLALSSPFLVSEESFSPPPLKIKQGPFPSALHALDASPFLSVPDTMSVPDDITPDASRQIIRRLEQHIDEIVTSYNGITFELEATRNALDIERADRDAAIQSGSSLPTSATASNLTYERQLRDDLLDSMKQIRSQNAMLADDIAIQTSKCAALEKALATEKEGHQRLAVQLKQTSNEKRNSDGPLYALTVQNTLHLRDAVAITLQRHSVLEAQHLASLNQLSGARAALTEAEGQISSLQNNMTVCVDASSTALAVERNLRNEMEARVRKLTKDNDDLRVRERLMMEEIHELRSSAVFRPTGQSTPSDSDSPLDGRLRKLVLRRLSTPARPNCVDAFPDSPLFQHRNDSTPSSCNTSIATSVATPSPIAHRHSVQIYRDSPFAAEAIFKPNSVLKDIINVEHQKRRRASGKENRVPIA</sequence>
<proteinExistence type="predicted"/>
<dbReference type="EMBL" id="VDMD01000034">
    <property type="protein sequence ID" value="TRM58676.1"/>
    <property type="molecule type" value="Genomic_DNA"/>
</dbReference>
<comment type="caution">
    <text evidence="2">The sequence shown here is derived from an EMBL/GenBank/DDBJ whole genome shotgun (WGS) entry which is preliminary data.</text>
</comment>